<reference evidence="6 7" key="1">
    <citation type="submission" date="2019-03" db="EMBL/GenBank/DDBJ databases">
        <title>Genomic Encyclopedia of Type Strains, Phase IV (KMG-IV): sequencing the most valuable type-strain genomes for metagenomic binning, comparative biology and taxonomic classification.</title>
        <authorList>
            <person name="Goeker M."/>
        </authorList>
    </citation>
    <scope>NUCLEOTIDE SEQUENCE [LARGE SCALE GENOMIC DNA]</scope>
    <source>
        <strain evidence="6 7">DSM 21100</strain>
    </source>
</reference>
<comment type="similarity">
    <text evidence="1">Belongs to the membrane fusion protein (MFP) (TC 8.A.1) family.</text>
</comment>
<name>A0A4R3KRP3_9SPHI</name>
<evidence type="ECO:0000259" key="5">
    <source>
        <dbReference type="Pfam" id="PF25989"/>
    </source>
</evidence>
<sequence>MKFKHVVYALIILVVGFLVYRRISASAGNATAGGQGAGMQTMSVNAYVVKPGSISDKIIITGSIQANEEVNIRPEAAGIITGIHFQEGKPVSKGALLLKINDSELQAQLSKALTMQKLAAEKEYRQRQLLEKGGVSKQDYDAILAELNSLKAETRLIEAQIEQTEIRAPFSGKIGLREVSLGDYVDPSTVITSLVDNNPAKIVFSAPEQYANNIPDNATINFTVKGIDKKFTANVYARGANINVGTRTLELKAMVPNDDNLLIPGSFAEVELVLTQTNNALLVPTESIIPVMNGQKAYVTRNGKAEEVMVETGIRNDSMVHITSGLKAGDTIITTGIMTLTPGVPVQLKTIQ</sequence>
<proteinExistence type="inferred from homology"/>
<dbReference type="PANTHER" id="PTHR30469:SF36">
    <property type="entry name" value="BLL3903 PROTEIN"/>
    <property type="match status" value="1"/>
</dbReference>
<dbReference type="SUPFAM" id="SSF111369">
    <property type="entry name" value="HlyD-like secretion proteins"/>
    <property type="match status" value="1"/>
</dbReference>
<dbReference type="RefSeq" id="WP_132129372.1">
    <property type="nucleotide sequence ID" value="NZ_CP042432.1"/>
</dbReference>
<organism evidence="6 7">
    <name type="scientific">Anseongella ginsenosidimutans</name>
    <dbReference type="NCBI Taxonomy" id="496056"/>
    <lineage>
        <taxon>Bacteria</taxon>
        <taxon>Pseudomonadati</taxon>
        <taxon>Bacteroidota</taxon>
        <taxon>Sphingobacteriia</taxon>
        <taxon>Sphingobacteriales</taxon>
        <taxon>Sphingobacteriaceae</taxon>
        <taxon>Anseongella</taxon>
    </lineage>
</organism>
<feature type="domain" description="Multidrug resistance protein MdtA-like alpha-helical hairpin" evidence="2">
    <location>
        <begin position="103"/>
        <end position="165"/>
    </location>
</feature>
<dbReference type="Gene3D" id="2.40.420.20">
    <property type="match status" value="1"/>
</dbReference>
<dbReference type="Proteomes" id="UP000295807">
    <property type="component" value="Unassembled WGS sequence"/>
</dbReference>
<dbReference type="Gene3D" id="2.40.30.170">
    <property type="match status" value="1"/>
</dbReference>
<dbReference type="Pfam" id="PF25954">
    <property type="entry name" value="Beta-barrel_RND_2"/>
    <property type="match status" value="1"/>
</dbReference>
<feature type="domain" description="YknX-like C-terminal permuted SH3-like" evidence="5">
    <location>
        <begin position="281"/>
        <end position="347"/>
    </location>
</feature>
<dbReference type="EMBL" id="SMAD01000006">
    <property type="protein sequence ID" value="TCS86809.1"/>
    <property type="molecule type" value="Genomic_DNA"/>
</dbReference>
<dbReference type="PANTHER" id="PTHR30469">
    <property type="entry name" value="MULTIDRUG RESISTANCE PROTEIN MDTA"/>
    <property type="match status" value="1"/>
</dbReference>
<accession>A0A4R3KRP3</accession>
<evidence type="ECO:0000259" key="4">
    <source>
        <dbReference type="Pfam" id="PF25954"/>
    </source>
</evidence>
<dbReference type="GO" id="GO:0015562">
    <property type="term" value="F:efflux transmembrane transporter activity"/>
    <property type="evidence" value="ECO:0007669"/>
    <property type="project" value="TreeGrafter"/>
</dbReference>
<evidence type="ECO:0000259" key="2">
    <source>
        <dbReference type="Pfam" id="PF25876"/>
    </source>
</evidence>
<gene>
    <name evidence="6" type="ORF">EDD80_106120</name>
</gene>
<evidence type="ECO:0000256" key="1">
    <source>
        <dbReference type="ARBA" id="ARBA00009477"/>
    </source>
</evidence>
<evidence type="ECO:0000313" key="6">
    <source>
        <dbReference type="EMBL" id="TCS86809.1"/>
    </source>
</evidence>
<keyword evidence="7" id="KW-1185">Reference proteome</keyword>
<dbReference type="OrthoDB" id="9806939at2"/>
<comment type="caution">
    <text evidence="6">The sequence shown here is derived from an EMBL/GenBank/DDBJ whole genome shotgun (WGS) entry which is preliminary data.</text>
</comment>
<dbReference type="InterPro" id="IPR058624">
    <property type="entry name" value="MdtA-like_HH"/>
</dbReference>
<dbReference type="InterPro" id="IPR058625">
    <property type="entry name" value="MdtA-like_BSH"/>
</dbReference>
<dbReference type="Pfam" id="PF25989">
    <property type="entry name" value="YknX_C"/>
    <property type="match status" value="1"/>
</dbReference>
<evidence type="ECO:0000313" key="7">
    <source>
        <dbReference type="Proteomes" id="UP000295807"/>
    </source>
</evidence>
<protein>
    <submittedName>
        <fullName evidence="6">Membrane fusion protein (Multidrug efflux system)</fullName>
    </submittedName>
</protein>
<dbReference type="InterPro" id="IPR058637">
    <property type="entry name" value="YknX-like_C"/>
</dbReference>
<dbReference type="InterPro" id="IPR058792">
    <property type="entry name" value="Beta-barrel_RND_2"/>
</dbReference>
<dbReference type="Pfam" id="PF25876">
    <property type="entry name" value="HH_MFP_RND"/>
    <property type="match status" value="1"/>
</dbReference>
<dbReference type="InterPro" id="IPR006143">
    <property type="entry name" value="RND_pump_MFP"/>
</dbReference>
<feature type="domain" description="CusB-like beta-barrel" evidence="4">
    <location>
        <begin position="203"/>
        <end position="272"/>
    </location>
</feature>
<dbReference type="NCBIfam" id="TIGR01730">
    <property type="entry name" value="RND_mfp"/>
    <property type="match status" value="1"/>
</dbReference>
<dbReference type="GO" id="GO:1990281">
    <property type="term" value="C:efflux pump complex"/>
    <property type="evidence" value="ECO:0007669"/>
    <property type="project" value="TreeGrafter"/>
</dbReference>
<dbReference type="AlphaFoldDB" id="A0A4R3KRP3"/>
<dbReference type="Gene3D" id="2.40.50.100">
    <property type="match status" value="1"/>
</dbReference>
<dbReference type="Gene3D" id="1.10.287.470">
    <property type="entry name" value="Helix hairpin bin"/>
    <property type="match status" value="1"/>
</dbReference>
<evidence type="ECO:0000259" key="3">
    <source>
        <dbReference type="Pfam" id="PF25917"/>
    </source>
</evidence>
<feature type="domain" description="Multidrug resistance protein MdtA-like barrel-sandwich hybrid" evidence="3">
    <location>
        <begin position="69"/>
        <end position="188"/>
    </location>
</feature>
<dbReference type="Pfam" id="PF25917">
    <property type="entry name" value="BSH_RND"/>
    <property type="match status" value="1"/>
</dbReference>